<dbReference type="RefSeq" id="WP_310346796.1">
    <property type="nucleotide sequence ID" value="NZ_JAVDXO010000015.1"/>
</dbReference>
<accession>A0ABU1ZTJ2</accession>
<comment type="caution">
    <text evidence="1">The sequence shown here is derived from an EMBL/GenBank/DDBJ whole genome shotgun (WGS) entry which is preliminary data.</text>
</comment>
<dbReference type="Proteomes" id="UP001268089">
    <property type="component" value="Unassembled WGS sequence"/>
</dbReference>
<gene>
    <name evidence="1" type="ORF">J2X15_004173</name>
</gene>
<reference evidence="1 2" key="1">
    <citation type="submission" date="2023-07" db="EMBL/GenBank/DDBJ databases">
        <title>Sorghum-associated microbial communities from plants grown in Nebraska, USA.</title>
        <authorList>
            <person name="Schachtman D."/>
        </authorList>
    </citation>
    <scope>NUCLEOTIDE SEQUENCE [LARGE SCALE GENOMIC DNA]</scope>
    <source>
        <strain evidence="1 2">BE308</strain>
    </source>
</reference>
<protein>
    <submittedName>
        <fullName evidence="1">Uncharacterized protein</fullName>
    </submittedName>
</protein>
<proteinExistence type="predicted"/>
<evidence type="ECO:0000313" key="2">
    <source>
        <dbReference type="Proteomes" id="UP001268089"/>
    </source>
</evidence>
<organism evidence="1 2">
    <name type="scientific">Rhodoferax saidenbachensis</name>
    <dbReference type="NCBI Taxonomy" id="1484693"/>
    <lineage>
        <taxon>Bacteria</taxon>
        <taxon>Pseudomonadati</taxon>
        <taxon>Pseudomonadota</taxon>
        <taxon>Betaproteobacteria</taxon>
        <taxon>Burkholderiales</taxon>
        <taxon>Comamonadaceae</taxon>
        <taxon>Rhodoferax</taxon>
    </lineage>
</organism>
<sequence length="73" mass="8452">MGKKTEKLQRVVKKLANRYGAGDEDVVRLASELRVLESLESRRPERRSYKPSDFKFQTPAKQLFFGSSEPLNH</sequence>
<keyword evidence="2" id="KW-1185">Reference proteome</keyword>
<dbReference type="EMBL" id="JAVDXO010000015">
    <property type="protein sequence ID" value="MDR7308850.1"/>
    <property type="molecule type" value="Genomic_DNA"/>
</dbReference>
<evidence type="ECO:0000313" key="1">
    <source>
        <dbReference type="EMBL" id="MDR7308850.1"/>
    </source>
</evidence>
<name>A0ABU1ZTJ2_9BURK</name>